<organism evidence="2 3">
    <name type="scientific">Oligosphaera ethanolica</name>
    <dbReference type="NCBI Taxonomy" id="760260"/>
    <lineage>
        <taxon>Bacteria</taxon>
        <taxon>Pseudomonadati</taxon>
        <taxon>Lentisphaerota</taxon>
        <taxon>Oligosphaeria</taxon>
        <taxon>Oligosphaerales</taxon>
        <taxon>Oligosphaeraceae</taxon>
        <taxon>Oligosphaera</taxon>
    </lineage>
</organism>
<dbReference type="RefSeq" id="WP_307260560.1">
    <property type="nucleotide sequence ID" value="NZ_JAUSVL010000001.1"/>
</dbReference>
<dbReference type="GO" id="GO:0005829">
    <property type="term" value="C:cytosol"/>
    <property type="evidence" value="ECO:0007669"/>
    <property type="project" value="TreeGrafter"/>
</dbReference>
<dbReference type="EMBL" id="JAUSVL010000001">
    <property type="protein sequence ID" value="MDQ0289205.1"/>
    <property type="molecule type" value="Genomic_DNA"/>
</dbReference>
<dbReference type="GO" id="GO:0033786">
    <property type="term" value="F:heptose-1-phosphate adenylyltransferase activity"/>
    <property type="evidence" value="ECO:0007669"/>
    <property type="project" value="TreeGrafter"/>
</dbReference>
<keyword evidence="3" id="KW-1185">Reference proteome</keyword>
<sequence length="372" mass="40072">MPMPVPMPMPMPVPVPVLPPPICPNFPPHRGNPMAMLSECAVEAAVIRDLFERRNSPVALLGDFCLDAYWEIDPTRSETSLETGLATQPVSRQRYSLGGAGNVLANLCALQAGQVSCIGVVGADLFGDYLAKLVHGCNCDAPSLIWKIPGGAYQTPVYCKPMLAGRELPRFDLGVANDIPEAIQEEVFRAFCDICKCVKVLAINQQLKRGLHQPYLRRRLADYLASHPEVVAIYDGRDYLDAYPAAVLKLNARDAARLAFARDDAPALDAGDALLQRFRRPVVITDGANGCYVFELDLTTHIPAIPSSGPIDIVGAGDSFLAGLAVGYAASRDWVKAAQLGTCCSAVSIRKIGQTGSATPEEIAEILRQDTK</sequence>
<evidence type="ECO:0000313" key="3">
    <source>
        <dbReference type="Proteomes" id="UP001238163"/>
    </source>
</evidence>
<reference evidence="2" key="1">
    <citation type="submission" date="2023-07" db="EMBL/GenBank/DDBJ databases">
        <title>Genomic Encyclopedia of Type Strains, Phase IV (KMG-IV): sequencing the most valuable type-strain genomes for metagenomic binning, comparative biology and taxonomic classification.</title>
        <authorList>
            <person name="Goeker M."/>
        </authorList>
    </citation>
    <scope>NUCLEOTIDE SEQUENCE</scope>
    <source>
        <strain evidence="2">DSM 24202</strain>
    </source>
</reference>
<feature type="domain" description="Carbohydrate kinase PfkB" evidence="1">
    <location>
        <begin position="73"/>
        <end position="357"/>
    </location>
</feature>
<dbReference type="Gene3D" id="3.40.1190.20">
    <property type="match status" value="1"/>
</dbReference>
<name>A0AAE3VEV9_9BACT</name>
<evidence type="ECO:0000259" key="1">
    <source>
        <dbReference type="Pfam" id="PF00294"/>
    </source>
</evidence>
<dbReference type="PANTHER" id="PTHR46969:SF1">
    <property type="entry name" value="BIFUNCTIONAL PROTEIN HLDE"/>
    <property type="match status" value="1"/>
</dbReference>
<proteinExistence type="predicted"/>
<evidence type="ECO:0000313" key="2">
    <source>
        <dbReference type="EMBL" id="MDQ0289205.1"/>
    </source>
</evidence>
<protein>
    <submittedName>
        <fullName evidence="2">Sugar/nucleoside kinase (Ribokinase family)</fullName>
    </submittedName>
</protein>
<dbReference type="GO" id="GO:0033785">
    <property type="term" value="F:heptose 7-phosphate kinase activity"/>
    <property type="evidence" value="ECO:0007669"/>
    <property type="project" value="TreeGrafter"/>
</dbReference>
<comment type="caution">
    <text evidence="2">The sequence shown here is derived from an EMBL/GenBank/DDBJ whole genome shotgun (WGS) entry which is preliminary data.</text>
</comment>
<dbReference type="Pfam" id="PF00294">
    <property type="entry name" value="PfkB"/>
    <property type="match status" value="1"/>
</dbReference>
<dbReference type="Proteomes" id="UP001238163">
    <property type="component" value="Unassembled WGS sequence"/>
</dbReference>
<keyword evidence="2" id="KW-0808">Transferase</keyword>
<dbReference type="InterPro" id="IPR011611">
    <property type="entry name" value="PfkB_dom"/>
</dbReference>
<dbReference type="SUPFAM" id="SSF53613">
    <property type="entry name" value="Ribokinase-like"/>
    <property type="match status" value="1"/>
</dbReference>
<dbReference type="AlphaFoldDB" id="A0AAE3VEV9"/>
<accession>A0AAE3VEV9</accession>
<dbReference type="PANTHER" id="PTHR46969">
    <property type="entry name" value="BIFUNCTIONAL PROTEIN HLDE"/>
    <property type="match status" value="1"/>
</dbReference>
<gene>
    <name evidence="2" type="ORF">J3R75_001312</name>
</gene>
<keyword evidence="2" id="KW-0418">Kinase</keyword>
<dbReference type="InterPro" id="IPR029056">
    <property type="entry name" value="Ribokinase-like"/>
</dbReference>